<comment type="caution">
    <text evidence="1">The sequence shown here is derived from an EMBL/GenBank/DDBJ whole genome shotgun (WGS) entry which is preliminary data.</text>
</comment>
<gene>
    <name evidence="1" type="ORF">IQ249_08800</name>
</gene>
<organism evidence="1 2">
    <name type="scientific">Lusitaniella coriacea LEGE 07157</name>
    <dbReference type="NCBI Taxonomy" id="945747"/>
    <lineage>
        <taxon>Bacteria</taxon>
        <taxon>Bacillati</taxon>
        <taxon>Cyanobacteriota</taxon>
        <taxon>Cyanophyceae</taxon>
        <taxon>Spirulinales</taxon>
        <taxon>Lusitaniellaceae</taxon>
        <taxon>Lusitaniella</taxon>
    </lineage>
</organism>
<dbReference type="EMBL" id="JADEWZ010000010">
    <property type="protein sequence ID" value="MBE9115990.1"/>
    <property type="molecule type" value="Genomic_DNA"/>
</dbReference>
<keyword evidence="2" id="KW-1185">Reference proteome</keyword>
<protein>
    <submittedName>
        <fullName evidence="1">Uncharacterized protein</fullName>
    </submittedName>
</protein>
<evidence type="ECO:0000313" key="2">
    <source>
        <dbReference type="Proteomes" id="UP000654482"/>
    </source>
</evidence>
<name>A0A8J7J826_9CYAN</name>
<proteinExistence type="predicted"/>
<dbReference type="AlphaFoldDB" id="A0A8J7J826"/>
<evidence type="ECO:0000313" key="1">
    <source>
        <dbReference type="EMBL" id="MBE9115990.1"/>
    </source>
</evidence>
<dbReference type="Proteomes" id="UP000654482">
    <property type="component" value="Unassembled WGS sequence"/>
</dbReference>
<sequence length="246" mass="28333">MRLIEAIEKIELKEGLIQSEREDRGKAQNIIDNFSDAVYEIVKLTDPRCYKNPPPDFCNRQSSLLIAKSLLMQIREILSNEEPLADEGVVSSRRPLAGGDFDFFSSGESQLIEAIKILEIEEAKISKPSGEDTTQEPERELHRNFEKLIREIEGIFGNDRIFEDVLLTDPRCEGLTKKQCDKLLSRSIANNYLRNLKKMIVSREINTPQQVIERLGNIQRNIQEKPALLISQLQHNTLMRYTLENH</sequence>
<reference evidence="1" key="1">
    <citation type="submission" date="2020-10" db="EMBL/GenBank/DDBJ databases">
        <authorList>
            <person name="Castelo-Branco R."/>
            <person name="Eusebio N."/>
            <person name="Adriana R."/>
            <person name="Vieira A."/>
            <person name="Brugerolle De Fraissinette N."/>
            <person name="Rezende De Castro R."/>
            <person name="Schneider M.P."/>
            <person name="Vasconcelos V."/>
            <person name="Leao P.N."/>
        </authorList>
    </citation>
    <scope>NUCLEOTIDE SEQUENCE</scope>
    <source>
        <strain evidence="1">LEGE 07157</strain>
    </source>
</reference>
<accession>A0A8J7J826</accession>
<dbReference type="RefSeq" id="WP_194029076.1">
    <property type="nucleotide sequence ID" value="NZ_JADEWZ010000010.1"/>
</dbReference>